<organism evidence="1 2">
    <name type="scientific">Lentithecium fluviatile CBS 122367</name>
    <dbReference type="NCBI Taxonomy" id="1168545"/>
    <lineage>
        <taxon>Eukaryota</taxon>
        <taxon>Fungi</taxon>
        <taxon>Dikarya</taxon>
        <taxon>Ascomycota</taxon>
        <taxon>Pezizomycotina</taxon>
        <taxon>Dothideomycetes</taxon>
        <taxon>Pleosporomycetidae</taxon>
        <taxon>Pleosporales</taxon>
        <taxon>Massarineae</taxon>
        <taxon>Lentitheciaceae</taxon>
        <taxon>Lentithecium</taxon>
    </lineage>
</organism>
<name>A0A6G1JQ51_9PLEO</name>
<gene>
    <name evidence="1" type="ORF">K458DRAFT_12792</name>
</gene>
<dbReference type="Proteomes" id="UP000799291">
    <property type="component" value="Unassembled WGS sequence"/>
</dbReference>
<dbReference type="EMBL" id="MU005569">
    <property type="protein sequence ID" value="KAF2692289.1"/>
    <property type="molecule type" value="Genomic_DNA"/>
</dbReference>
<protein>
    <submittedName>
        <fullName evidence="1">Uncharacterized protein</fullName>
    </submittedName>
</protein>
<dbReference type="AlphaFoldDB" id="A0A6G1JQ51"/>
<reference evidence="1" key="1">
    <citation type="journal article" date="2020" name="Stud. Mycol.">
        <title>101 Dothideomycetes genomes: a test case for predicting lifestyles and emergence of pathogens.</title>
        <authorList>
            <person name="Haridas S."/>
            <person name="Albert R."/>
            <person name="Binder M."/>
            <person name="Bloem J."/>
            <person name="Labutti K."/>
            <person name="Salamov A."/>
            <person name="Andreopoulos B."/>
            <person name="Baker S."/>
            <person name="Barry K."/>
            <person name="Bills G."/>
            <person name="Bluhm B."/>
            <person name="Cannon C."/>
            <person name="Castanera R."/>
            <person name="Culley D."/>
            <person name="Daum C."/>
            <person name="Ezra D."/>
            <person name="Gonzalez J."/>
            <person name="Henrissat B."/>
            <person name="Kuo A."/>
            <person name="Liang C."/>
            <person name="Lipzen A."/>
            <person name="Lutzoni F."/>
            <person name="Magnuson J."/>
            <person name="Mondo S."/>
            <person name="Nolan M."/>
            <person name="Ohm R."/>
            <person name="Pangilinan J."/>
            <person name="Park H.-J."/>
            <person name="Ramirez L."/>
            <person name="Alfaro M."/>
            <person name="Sun H."/>
            <person name="Tritt A."/>
            <person name="Yoshinaga Y."/>
            <person name="Zwiers L.-H."/>
            <person name="Turgeon B."/>
            <person name="Goodwin S."/>
            <person name="Spatafora J."/>
            <person name="Crous P."/>
            <person name="Grigoriev I."/>
        </authorList>
    </citation>
    <scope>NUCLEOTIDE SEQUENCE</scope>
    <source>
        <strain evidence="1">CBS 122367</strain>
    </source>
</reference>
<keyword evidence="2" id="KW-1185">Reference proteome</keyword>
<proteinExistence type="predicted"/>
<evidence type="ECO:0000313" key="2">
    <source>
        <dbReference type="Proteomes" id="UP000799291"/>
    </source>
</evidence>
<sequence length="144" mass="16806">MRKASFCRVYLTAWLLRQNCANRWTLERIRNARQSVTGPRRTRTIRMNDSPRVLGHLARPKLAETSCKTFASEPHRSNVIRDSKLFVRGCQRASFQNRIVTSTLCEMPVSCSERRTIGLPDHEWSKHRTAWRACSCCSRSARRR</sequence>
<accession>A0A6G1JQ51</accession>
<evidence type="ECO:0000313" key="1">
    <source>
        <dbReference type="EMBL" id="KAF2692289.1"/>
    </source>
</evidence>